<dbReference type="SUPFAM" id="SSF52266">
    <property type="entry name" value="SGNH hydrolase"/>
    <property type="match status" value="1"/>
</dbReference>
<sequence>MSLRMFYLMGFVVAVLGQDIPPDFNFRGAAQSISVELRSLTFVPYSRPAQKVEEFIAAGDSYTAGTGCNDLDEIIAGDALRGKRSYPMQMSTDKDNWGFINGDETLPRFSFPAYTGDTTVELVSKQLIQGDYKDNNRNLPRGQPFGKPQIAVVTIGGNDAERSNILNDCIYQGWRPKDCQATLSALQKEIDDGILRDKYAPINTPSEGPGDINNPYPADDLDPAQLLLDFIFPGDNRKVAEVSEMSPPWEWEGAEKFPTFNGLLLAISNAEDINATAVPFNLKRSFHPKATAFAEHKTLIFAAIVNNRDAATSDNNGANYTERCKDVTSPLSFDIRHSADR</sequence>
<organism evidence="2 3">
    <name type="scientific">Monosporascus cannonballus</name>
    <dbReference type="NCBI Taxonomy" id="155416"/>
    <lineage>
        <taxon>Eukaryota</taxon>
        <taxon>Fungi</taxon>
        <taxon>Dikarya</taxon>
        <taxon>Ascomycota</taxon>
        <taxon>Pezizomycotina</taxon>
        <taxon>Sordariomycetes</taxon>
        <taxon>Xylariomycetidae</taxon>
        <taxon>Xylariales</taxon>
        <taxon>Xylariales incertae sedis</taxon>
        <taxon>Monosporascus</taxon>
    </lineage>
</organism>
<reference evidence="2 3" key="1">
    <citation type="submission" date="2018-06" db="EMBL/GenBank/DDBJ databases">
        <title>Complete Genomes of Monosporascus.</title>
        <authorList>
            <person name="Robinson A.J."/>
            <person name="Natvig D.O."/>
        </authorList>
    </citation>
    <scope>NUCLEOTIDE SEQUENCE [LARGE SCALE GENOMIC DNA]</scope>
    <source>
        <strain evidence="2 3">CBS 609.92</strain>
    </source>
</reference>
<comment type="caution">
    <text evidence="2">The sequence shown here is derived from an EMBL/GenBank/DDBJ whole genome shotgun (WGS) entry which is preliminary data.</text>
</comment>
<evidence type="ECO:0000313" key="3">
    <source>
        <dbReference type="Proteomes" id="UP000294003"/>
    </source>
</evidence>
<feature type="chain" id="PRO_5046996244" description="SGNH hydrolase-type esterase domain-containing protein" evidence="1">
    <location>
        <begin position="18"/>
        <end position="341"/>
    </location>
</feature>
<evidence type="ECO:0000256" key="1">
    <source>
        <dbReference type="SAM" id="SignalP"/>
    </source>
</evidence>
<protein>
    <recommendedName>
        <fullName evidence="4">SGNH hydrolase-type esterase domain-containing protein</fullName>
    </recommendedName>
</protein>
<proteinExistence type="predicted"/>
<evidence type="ECO:0008006" key="4">
    <source>
        <dbReference type="Google" id="ProtNLM"/>
    </source>
</evidence>
<keyword evidence="1" id="KW-0732">Signal</keyword>
<name>A0ABY0H0M5_9PEZI</name>
<dbReference type="InterPro" id="IPR036514">
    <property type="entry name" value="SGNH_hydro_sf"/>
</dbReference>
<feature type="signal peptide" evidence="1">
    <location>
        <begin position="1"/>
        <end position="17"/>
    </location>
</feature>
<evidence type="ECO:0000313" key="2">
    <source>
        <dbReference type="EMBL" id="RYO81768.1"/>
    </source>
</evidence>
<accession>A0ABY0H0M5</accession>
<keyword evidence="3" id="KW-1185">Reference proteome</keyword>
<gene>
    <name evidence="2" type="ORF">DL762_006957</name>
</gene>
<dbReference type="EMBL" id="QJNS01000241">
    <property type="protein sequence ID" value="RYO81768.1"/>
    <property type="molecule type" value="Genomic_DNA"/>
</dbReference>
<dbReference type="Proteomes" id="UP000294003">
    <property type="component" value="Unassembled WGS sequence"/>
</dbReference>
<dbReference type="Gene3D" id="3.40.50.1110">
    <property type="entry name" value="SGNH hydrolase"/>
    <property type="match status" value="1"/>
</dbReference>